<reference evidence="2" key="1">
    <citation type="submission" date="2024-06" db="EMBL/GenBank/DDBJ databases">
        <title>Sequencing and assembly of the genome of Dyadobacter sp. strain 676, a symbiont of Cyamopsis tetragonoloba.</title>
        <authorList>
            <person name="Guro P."/>
            <person name="Sazanova A."/>
            <person name="Kuznetsova I."/>
            <person name="Belimov A."/>
            <person name="Safronova V."/>
        </authorList>
    </citation>
    <scope>NUCLEOTIDE SEQUENCE</scope>
    <source>
        <strain evidence="2">676</strain>
    </source>
</reference>
<gene>
    <name evidence="2" type="ORF">ABV298_05000</name>
</gene>
<proteinExistence type="predicted"/>
<dbReference type="RefSeq" id="WP_353721075.1">
    <property type="nucleotide sequence ID" value="NZ_CP159289.1"/>
</dbReference>
<evidence type="ECO:0000256" key="1">
    <source>
        <dbReference type="SAM" id="MobiDB-lite"/>
    </source>
</evidence>
<name>A0AAU8FP51_9BACT</name>
<dbReference type="AlphaFoldDB" id="A0AAU8FP51"/>
<evidence type="ECO:0000313" key="2">
    <source>
        <dbReference type="EMBL" id="XCH25778.1"/>
    </source>
</evidence>
<dbReference type="EMBL" id="CP159289">
    <property type="protein sequence ID" value="XCH25778.1"/>
    <property type="molecule type" value="Genomic_DNA"/>
</dbReference>
<feature type="region of interest" description="Disordered" evidence="1">
    <location>
        <begin position="1"/>
        <end position="45"/>
    </location>
</feature>
<protein>
    <submittedName>
        <fullName evidence="2">Uncharacterized protein</fullName>
    </submittedName>
</protein>
<organism evidence="2">
    <name type="scientific">Dyadobacter sp. 676</name>
    <dbReference type="NCBI Taxonomy" id="3088362"/>
    <lineage>
        <taxon>Bacteria</taxon>
        <taxon>Pseudomonadati</taxon>
        <taxon>Bacteroidota</taxon>
        <taxon>Cytophagia</taxon>
        <taxon>Cytophagales</taxon>
        <taxon>Spirosomataceae</taxon>
        <taxon>Dyadobacter</taxon>
    </lineage>
</organism>
<accession>A0AAU8FP51</accession>
<sequence length="45" mass="4880">MQIPFQPRSLGKEHAELPVTGSSGGLASNLAPEQLHRSRTTIRPI</sequence>